<gene>
    <name evidence="3" type="ORF">LR48_Vigan05g157500</name>
</gene>
<evidence type="ECO:0000256" key="1">
    <source>
        <dbReference type="SAM" id="MobiDB-lite"/>
    </source>
</evidence>
<dbReference type="EMBL" id="CM003375">
    <property type="protein sequence ID" value="KOM43970.1"/>
    <property type="molecule type" value="Genomic_DNA"/>
</dbReference>
<dbReference type="Pfam" id="PF20167">
    <property type="entry name" value="Transposase_32"/>
    <property type="match status" value="1"/>
</dbReference>
<name>A0A0L9UM68_PHAAN</name>
<accession>A0A0L9UM68</accession>
<reference evidence="4" key="1">
    <citation type="journal article" date="2015" name="Proc. Natl. Acad. Sci. U.S.A.">
        <title>Genome sequencing of adzuki bean (Vigna angularis) provides insight into high starch and low fat accumulation and domestication.</title>
        <authorList>
            <person name="Yang K."/>
            <person name="Tian Z."/>
            <person name="Chen C."/>
            <person name="Luo L."/>
            <person name="Zhao B."/>
            <person name="Wang Z."/>
            <person name="Yu L."/>
            <person name="Li Y."/>
            <person name="Sun Y."/>
            <person name="Li W."/>
            <person name="Chen Y."/>
            <person name="Li Y."/>
            <person name="Zhang Y."/>
            <person name="Ai D."/>
            <person name="Zhao J."/>
            <person name="Shang C."/>
            <person name="Ma Y."/>
            <person name="Wu B."/>
            <person name="Wang M."/>
            <person name="Gao L."/>
            <person name="Sun D."/>
            <person name="Zhang P."/>
            <person name="Guo F."/>
            <person name="Wang W."/>
            <person name="Li Y."/>
            <person name="Wang J."/>
            <person name="Varshney R.K."/>
            <person name="Wang J."/>
            <person name="Ling H.Q."/>
            <person name="Wan P."/>
        </authorList>
    </citation>
    <scope>NUCLEOTIDE SEQUENCE</scope>
    <source>
        <strain evidence="4">cv. Jingnong 6</strain>
    </source>
</reference>
<dbReference type="Proteomes" id="UP000053144">
    <property type="component" value="Chromosome 5"/>
</dbReference>
<dbReference type="AlphaFoldDB" id="A0A0L9UM68"/>
<dbReference type="Gramene" id="KOM43970">
    <property type="protein sequence ID" value="KOM43970"/>
    <property type="gene ID" value="LR48_Vigan05g157500"/>
</dbReference>
<organism evidence="3 4">
    <name type="scientific">Phaseolus angularis</name>
    <name type="common">Azuki bean</name>
    <name type="synonym">Vigna angularis</name>
    <dbReference type="NCBI Taxonomy" id="3914"/>
    <lineage>
        <taxon>Eukaryota</taxon>
        <taxon>Viridiplantae</taxon>
        <taxon>Streptophyta</taxon>
        <taxon>Embryophyta</taxon>
        <taxon>Tracheophyta</taxon>
        <taxon>Spermatophyta</taxon>
        <taxon>Magnoliopsida</taxon>
        <taxon>eudicotyledons</taxon>
        <taxon>Gunneridae</taxon>
        <taxon>Pentapetalae</taxon>
        <taxon>rosids</taxon>
        <taxon>fabids</taxon>
        <taxon>Fabales</taxon>
        <taxon>Fabaceae</taxon>
        <taxon>Papilionoideae</taxon>
        <taxon>50 kb inversion clade</taxon>
        <taxon>NPAAA clade</taxon>
        <taxon>indigoferoid/millettioid clade</taxon>
        <taxon>Phaseoleae</taxon>
        <taxon>Vigna</taxon>
    </lineage>
</organism>
<evidence type="ECO:0000313" key="4">
    <source>
        <dbReference type="Proteomes" id="UP000053144"/>
    </source>
</evidence>
<evidence type="ECO:0000259" key="2">
    <source>
        <dbReference type="Pfam" id="PF20167"/>
    </source>
</evidence>
<sequence length="288" mass="33141">MASSSGKRVKTLGNKRKDLKHFYSNKFLSYKHERHFQIVQDRRLLMERKVGWIPSLAPQFGEEIERRGWENVAAYPKPSNIANVKEFYTNARPFGNTHTERYMSYVRGKIIRYDPDTIDRNRNDAPIHIRRSHLTPLAKYWKTFTHANIQPCSHVSDIIASMAIFLYCVLKGLNINIGQVIANEIRTCASYVNNKAPLGHPSLITHLCELARVNTSTPPMERPRKEIDYSYYTQYCMMDKATQQVPPPHPPKDQTQASGTGAAKASAMEDDDYEDGDEEEEDDEEEDD</sequence>
<protein>
    <recommendedName>
        <fullName evidence="2">Putative plant transposon protein domain-containing protein</fullName>
    </recommendedName>
</protein>
<proteinExistence type="predicted"/>
<dbReference type="InterPro" id="IPR046796">
    <property type="entry name" value="Transposase_32_dom"/>
</dbReference>
<dbReference type="OMA" id="WKTFTHA"/>
<evidence type="ECO:0000313" key="3">
    <source>
        <dbReference type="EMBL" id="KOM43970.1"/>
    </source>
</evidence>
<feature type="compositionally biased region" description="Acidic residues" evidence="1">
    <location>
        <begin position="268"/>
        <end position="288"/>
    </location>
</feature>
<feature type="region of interest" description="Disordered" evidence="1">
    <location>
        <begin position="241"/>
        <end position="288"/>
    </location>
</feature>
<feature type="domain" description="Putative plant transposon protein" evidence="2">
    <location>
        <begin position="65"/>
        <end position="214"/>
    </location>
</feature>